<keyword evidence="3" id="KW-1185">Reference proteome</keyword>
<dbReference type="InterPro" id="IPR032710">
    <property type="entry name" value="NTF2-like_dom_sf"/>
</dbReference>
<dbReference type="InterPro" id="IPR004027">
    <property type="entry name" value="SEC_C_motif"/>
</dbReference>
<protein>
    <recommendedName>
        <fullName evidence="1">YchJ-like middle NTF2-like domain-containing protein</fullName>
    </recommendedName>
</protein>
<dbReference type="Pfam" id="PF02810">
    <property type="entry name" value="SEC-C"/>
    <property type="match status" value="1"/>
</dbReference>
<proteinExistence type="predicted"/>
<feature type="domain" description="YchJ-like middle NTF2-like" evidence="1">
    <location>
        <begin position="95"/>
        <end position="208"/>
    </location>
</feature>
<accession>A0A836BXH5</accession>
<dbReference type="InterPro" id="IPR048469">
    <property type="entry name" value="YchJ-like_M"/>
</dbReference>
<dbReference type="Gene3D" id="3.10.450.50">
    <property type="match status" value="1"/>
</dbReference>
<reference evidence="2" key="1">
    <citation type="journal article" date="2020" name="bioRxiv">
        <title>Comparative genomics of Chlamydomonas.</title>
        <authorList>
            <person name="Craig R.J."/>
            <person name="Hasan A.R."/>
            <person name="Ness R.W."/>
            <person name="Keightley P.D."/>
        </authorList>
    </citation>
    <scope>NUCLEOTIDE SEQUENCE</scope>
    <source>
        <strain evidence="2">CCAP 11/70</strain>
    </source>
</reference>
<dbReference type="AlphaFoldDB" id="A0A836BXH5"/>
<evidence type="ECO:0000259" key="1">
    <source>
        <dbReference type="Pfam" id="PF17775"/>
    </source>
</evidence>
<organism evidence="2 3">
    <name type="scientific">Edaphochlamys debaryana</name>
    <dbReference type="NCBI Taxonomy" id="47281"/>
    <lineage>
        <taxon>Eukaryota</taxon>
        <taxon>Viridiplantae</taxon>
        <taxon>Chlorophyta</taxon>
        <taxon>core chlorophytes</taxon>
        <taxon>Chlorophyceae</taxon>
        <taxon>CS clade</taxon>
        <taxon>Chlamydomonadales</taxon>
        <taxon>Chlamydomonadales incertae sedis</taxon>
        <taxon>Edaphochlamys</taxon>
    </lineage>
</organism>
<dbReference type="OrthoDB" id="539593at2759"/>
<dbReference type="Proteomes" id="UP000612055">
    <property type="component" value="Unassembled WGS sequence"/>
</dbReference>
<gene>
    <name evidence="2" type="ORF">HYH03_010441</name>
</gene>
<dbReference type="PANTHER" id="PTHR33747:SF1">
    <property type="entry name" value="ADENYLATE CYCLASE-ASSOCIATED CAP C-TERMINAL DOMAIN-CONTAINING PROTEIN"/>
    <property type="match status" value="1"/>
</dbReference>
<comment type="caution">
    <text evidence="2">The sequence shown here is derived from an EMBL/GenBank/DDBJ whole genome shotgun (WGS) entry which is preliminary data.</text>
</comment>
<sequence length="251" mass="26174">MQRSLCARGAGCSGRVAPVAASHSVGIAHGVARPASRRAVIVQAAKQAKKPVAKGFGAPKPAKGPQPEDPCPCGSGNLFDACCAPYHRGEAAAASPEALLRSRYSAYVAKDPEYIANTTAPDSPEYTGSRSSYITTVKATMRQLDPLGLTIVSGPEPGPAGPDEAFITFRLKRRIKDPNVPKNAPEVDEVTERSRFLRVNGRWVYVDSEFVQEDGEAGAGVGAVPGAGSGAMAPAAAKAEEPKKKGFLGLF</sequence>
<dbReference type="EMBL" id="JAEHOE010000055">
    <property type="protein sequence ID" value="KAG2491233.1"/>
    <property type="molecule type" value="Genomic_DNA"/>
</dbReference>
<name>A0A836BXH5_9CHLO</name>
<evidence type="ECO:0000313" key="2">
    <source>
        <dbReference type="EMBL" id="KAG2491233.1"/>
    </source>
</evidence>
<evidence type="ECO:0000313" key="3">
    <source>
        <dbReference type="Proteomes" id="UP000612055"/>
    </source>
</evidence>
<dbReference type="PANTHER" id="PTHR33747">
    <property type="entry name" value="UPF0225 PROTEIN SCO1677"/>
    <property type="match status" value="1"/>
</dbReference>
<dbReference type="Pfam" id="PF17775">
    <property type="entry name" value="YchJ_M-like"/>
    <property type="match status" value="1"/>
</dbReference>
<dbReference type="SUPFAM" id="SSF54427">
    <property type="entry name" value="NTF2-like"/>
    <property type="match status" value="1"/>
</dbReference>